<dbReference type="Gene3D" id="1.10.1040.10">
    <property type="entry name" value="N-(1-d-carboxylethyl)-l-norvaline Dehydrogenase, domain 2"/>
    <property type="match status" value="1"/>
</dbReference>
<dbReference type="InterPro" id="IPR013328">
    <property type="entry name" value="6PGD_dom2"/>
</dbReference>
<dbReference type="SUPFAM" id="SSF48179">
    <property type="entry name" value="6-phosphogluconate dehydrogenase C-terminal domain-like"/>
    <property type="match status" value="1"/>
</dbReference>
<dbReference type="PANTHER" id="PTHR43060">
    <property type="entry name" value="3-HYDROXYISOBUTYRATE DEHYDROGENASE-LIKE 1, MITOCHONDRIAL-RELATED"/>
    <property type="match status" value="1"/>
</dbReference>
<comment type="caution">
    <text evidence="7">The sequence shown here is derived from an EMBL/GenBank/DDBJ whole genome shotgun (WGS) entry which is preliminary data.</text>
</comment>
<gene>
    <name evidence="7" type="ORF">DES38_11053</name>
</gene>
<dbReference type="InterPro" id="IPR015815">
    <property type="entry name" value="HIBADH-related"/>
</dbReference>
<feature type="domain" description="3-hydroxyisobutyrate dehydrogenase-like NAD-binding" evidence="6">
    <location>
        <begin position="165"/>
        <end position="285"/>
    </location>
</feature>
<sequence>MKTIGFIGTGVMGRSMAMHFIDAGYTLHIFNRTKEKAAELLEKGAIWHDHVADVAKESDIIMTMVGFPSDVETIYFGKDGLINHAKPGSLLIDFTTSKPDLAERIEHEAFKHQLKSLDAPVSGGDIGAKNKTLTIMVGGDKAAFEEAHEYLNIIGQNIVHQGTSGAGQHTKMCNQITIASNMIGVSEAIMYAKKAGLDPERVLESISAGAAGSWSLNNLAPRMIRHDDEPGFYIKHFIKDMRIAYESAQAMGLDTPGLALALSMYDTLAEQGLSDKGTQALINYYQSFE</sequence>
<evidence type="ECO:0000259" key="6">
    <source>
        <dbReference type="Pfam" id="PF14833"/>
    </source>
</evidence>
<name>A0A2V3W514_9BACI</name>
<evidence type="ECO:0000256" key="4">
    <source>
        <dbReference type="PIRSR" id="PIRSR000103-1"/>
    </source>
</evidence>
<feature type="domain" description="6-phosphogluconate dehydrogenase NADP-binding" evidence="5">
    <location>
        <begin position="3"/>
        <end position="162"/>
    </location>
</feature>
<evidence type="ECO:0000256" key="3">
    <source>
        <dbReference type="ARBA" id="ARBA00023027"/>
    </source>
</evidence>
<keyword evidence="2" id="KW-0560">Oxidoreductase</keyword>
<evidence type="ECO:0000256" key="1">
    <source>
        <dbReference type="ARBA" id="ARBA00009080"/>
    </source>
</evidence>
<dbReference type="GO" id="GO:0016491">
    <property type="term" value="F:oxidoreductase activity"/>
    <property type="evidence" value="ECO:0007669"/>
    <property type="project" value="UniProtKB-KW"/>
</dbReference>
<dbReference type="SUPFAM" id="SSF51735">
    <property type="entry name" value="NAD(P)-binding Rossmann-fold domains"/>
    <property type="match status" value="1"/>
</dbReference>
<dbReference type="InterPro" id="IPR029154">
    <property type="entry name" value="HIBADH-like_NADP-bd"/>
</dbReference>
<reference evidence="7 8" key="1">
    <citation type="submission" date="2018-05" db="EMBL/GenBank/DDBJ databases">
        <title>Genomic Encyclopedia of Type Strains, Phase IV (KMG-IV): sequencing the most valuable type-strain genomes for metagenomic binning, comparative biology and taxonomic classification.</title>
        <authorList>
            <person name="Goeker M."/>
        </authorList>
    </citation>
    <scope>NUCLEOTIDE SEQUENCE [LARGE SCALE GENOMIC DNA]</scope>
    <source>
        <strain evidence="7 8">DSM 22440</strain>
    </source>
</reference>
<proteinExistence type="inferred from homology"/>
<dbReference type="Proteomes" id="UP000247922">
    <property type="component" value="Unassembled WGS sequence"/>
</dbReference>
<keyword evidence="3" id="KW-0520">NAD</keyword>
<dbReference type="Pfam" id="PF03446">
    <property type="entry name" value="NAD_binding_2"/>
    <property type="match status" value="1"/>
</dbReference>
<dbReference type="AlphaFoldDB" id="A0A2V3W514"/>
<feature type="active site" evidence="4">
    <location>
        <position position="171"/>
    </location>
</feature>
<keyword evidence="8" id="KW-1185">Reference proteome</keyword>
<comment type="similarity">
    <text evidence="1">Belongs to the HIBADH-related family.</text>
</comment>
<organism evidence="7 8">
    <name type="scientific">Streptohalobacillus salinus</name>
    <dbReference type="NCBI Taxonomy" id="621096"/>
    <lineage>
        <taxon>Bacteria</taxon>
        <taxon>Bacillati</taxon>
        <taxon>Bacillota</taxon>
        <taxon>Bacilli</taxon>
        <taxon>Bacillales</taxon>
        <taxon>Bacillaceae</taxon>
        <taxon>Streptohalobacillus</taxon>
    </lineage>
</organism>
<evidence type="ECO:0000313" key="7">
    <source>
        <dbReference type="EMBL" id="PXW89192.1"/>
    </source>
</evidence>
<dbReference type="GO" id="GO:0050661">
    <property type="term" value="F:NADP binding"/>
    <property type="evidence" value="ECO:0007669"/>
    <property type="project" value="InterPro"/>
</dbReference>
<dbReference type="PANTHER" id="PTHR43060:SF15">
    <property type="entry name" value="3-HYDROXYISOBUTYRATE DEHYDROGENASE-LIKE 1, MITOCHONDRIAL-RELATED"/>
    <property type="match status" value="1"/>
</dbReference>
<dbReference type="GO" id="GO:0051287">
    <property type="term" value="F:NAD binding"/>
    <property type="evidence" value="ECO:0007669"/>
    <property type="project" value="InterPro"/>
</dbReference>
<dbReference type="RefSeq" id="WP_110251746.1">
    <property type="nucleotide sequence ID" value="NZ_QJJR01000010.1"/>
</dbReference>
<dbReference type="InterPro" id="IPR036291">
    <property type="entry name" value="NAD(P)-bd_dom_sf"/>
</dbReference>
<dbReference type="InterPro" id="IPR006115">
    <property type="entry name" value="6PGDH_NADP-bd"/>
</dbReference>
<evidence type="ECO:0000256" key="2">
    <source>
        <dbReference type="ARBA" id="ARBA00023002"/>
    </source>
</evidence>
<dbReference type="OrthoDB" id="9786703at2"/>
<protein>
    <submittedName>
        <fullName evidence="7">3-hydroxyisobutyrate dehydrogenase</fullName>
    </submittedName>
</protein>
<evidence type="ECO:0000259" key="5">
    <source>
        <dbReference type="Pfam" id="PF03446"/>
    </source>
</evidence>
<dbReference type="Pfam" id="PF14833">
    <property type="entry name" value="NAD_binding_11"/>
    <property type="match status" value="1"/>
</dbReference>
<dbReference type="InterPro" id="IPR008927">
    <property type="entry name" value="6-PGluconate_DH-like_C_sf"/>
</dbReference>
<dbReference type="Gene3D" id="3.40.50.720">
    <property type="entry name" value="NAD(P)-binding Rossmann-like Domain"/>
    <property type="match status" value="1"/>
</dbReference>
<dbReference type="EMBL" id="QJJR01000010">
    <property type="protein sequence ID" value="PXW89192.1"/>
    <property type="molecule type" value="Genomic_DNA"/>
</dbReference>
<evidence type="ECO:0000313" key="8">
    <source>
        <dbReference type="Proteomes" id="UP000247922"/>
    </source>
</evidence>
<accession>A0A2V3W514</accession>
<dbReference type="PIRSF" id="PIRSF000103">
    <property type="entry name" value="HIBADH"/>
    <property type="match status" value="1"/>
</dbReference>